<evidence type="ECO:0000313" key="3">
    <source>
        <dbReference type="EMBL" id="CAL1602460.1"/>
    </source>
</evidence>
<keyword evidence="2" id="KW-0732">Signal</keyword>
<proteinExistence type="predicted"/>
<feature type="region of interest" description="Disordered" evidence="1">
    <location>
        <begin position="413"/>
        <end position="432"/>
    </location>
</feature>
<sequence>MLPHAHSSAACAVAAVLVLLTLHLVQTEAAVLRKSEVRDGAKEEHTSRIWEGRIVFGTSANRTGSDDYRGSYQADAAAFDPIKQLLWKQIQSSVVCGPNSMRFRATGAPVQHFDLGQHPAGHVERTPHGLSVYIPYKGCYIVYEDGTYNYPLNWYGVPLTLKCPKPLDGATPTAPHFPWFPTTTAAPVPLPHFPHFPPYWPPFPTEPPTSPPHGAYLEHVLHHLLQFLQNQGISIDSPQAAVYLQYLLPLLLQNHLYTPQVPPHTHPWYHLLQHAAPAAPSAPQNPLEALWGLPLQHGSTSTGHQFDLNQFVSLPRARERTTVLPVRSIPVLYVTLRLSVCAFSPAPPSLLSHAASLASHSGGREYFLGSPQKHPCSPCSGSPLGLRDAKDGHGSISALRSCALARWRKGEEEHYSTPASSTPRRFKTSRHH</sequence>
<gene>
    <name evidence="3" type="ORF">KC01_LOCUS30227</name>
</gene>
<evidence type="ECO:0000256" key="2">
    <source>
        <dbReference type="SAM" id="SignalP"/>
    </source>
</evidence>
<dbReference type="Proteomes" id="UP001497482">
    <property type="component" value="Chromosome 3"/>
</dbReference>
<dbReference type="AlphaFoldDB" id="A0AAV2LQE1"/>
<accession>A0AAV2LQE1</accession>
<reference evidence="3 4" key="1">
    <citation type="submission" date="2024-04" db="EMBL/GenBank/DDBJ databases">
        <authorList>
            <person name="Waldvogel A.-M."/>
            <person name="Schoenle A."/>
        </authorList>
    </citation>
    <scope>NUCLEOTIDE SEQUENCE [LARGE SCALE GENOMIC DNA]</scope>
</reference>
<evidence type="ECO:0000256" key="1">
    <source>
        <dbReference type="SAM" id="MobiDB-lite"/>
    </source>
</evidence>
<feature type="signal peptide" evidence="2">
    <location>
        <begin position="1"/>
        <end position="29"/>
    </location>
</feature>
<dbReference type="EMBL" id="OZ035825">
    <property type="protein sequence ID" value="CAL1602460.1"/>
    <property type="molecule type" value="Genomic_DNA"/>
</dbReference>
<evidence type="ECO:0000313" key="4">
    <source>
        <dbReference type="Proteomes" id="UP001497482"/>
    </source>
</evidence>
<keyword evidence="4" id="KW-1185">Reference proteome</keyword>
<feature type="chain" id="PRO_5043371160" evidence="2">
    <location>
        <begin position="30"/>
        <end position="432"/>
    </location>
</feature>
<protein>
    <submittedName>
        <fullName evidence="3">Uncharacterized protein</fullName>
    </submittedName>
</protein>
<organism evidence="3 4">
    <name type="scientific">Knipowitschia caucasica</name>
    <name type="common">Caucasian dwarf goby</name>
    <name type="synonym">Pomatoschistus caucasicus</name>
    <dbReference type="NCBI Taxonomy" id="637954"/>
    <lineage>
        <taxon>Eukaryota</taxon>
        <taxon>Metazoa</taxon>
        <taxon>Chordata</taxon>
        <taxon>Craniata</taxon>
        <taxon>Vertebrata</taxon>
        <taxon>Euteleostomi</taxon>
        <taxon>Actinopterygii</taxon>
        <taxon>Neopterygii</taxon>
        <taxon>Teleostei</taxon>
        <taxon>Neoteleostei</taxon>
        <taxon>Acanthomorphata</taxon>
        <taxon>Gobiaria</taxon>
        <taxon>Gobiiformes</taxon>
        <taxon>Gobioidei</taxon>
        <taxon>Gobiidae</taxon>
        <taxon>Gobiinae</taxon>
        <taxon>Knipowitschia</taxon>
    </lineage>
</organism>
<name>A0AAV2LQE1_KNICA</name>